<evidence type="ECO:0000313" key="2">
    <source>
        <dbReference type="EMBL" id="GHK54938.1"/>
    </source>
</evidence>
<feature type="compositionally biased region" description="Basic and acidic residues" evidence="1">
    <location>
        <begin position="39"/>
        <end position="48"/>
    </location>
</feature>
<evidence type="ECO:0000313" key="3">
    <source>
        <dbReference type="Proteomes" id="UP000655094"/>
    </source>
</evidence>
<sequence>MGHAARAGKMAAQQGEDDGNRENKENEQRPCPQAVIASDQRRQRRDGEDAGTQQ</sequence>
<dbReference type="Proteomes" id="UP000655094">
    <property type="component" value="Unassembled WGS sequence"/>
</dbReference>
<dbReference type="AlphaFoldDB" id="A0A919HWY4"/>
<proteinExistence type="predicted"/>
<feature type="compositionally biased region" description="Basic and acidic residues" evidence="1">
    <location>
        <begin position="18"/>
        <end position="28"/>
    </location>
</feature>
<accession>A0A919HWY4</accession>
<gene>
    <name evidence="2" type="ORF">KPZU09_46740</name>
</gene>
<dbReference type="EMBL" id="BNFF01000001">
    <property type="protein sequence ID" value="GHK54938.1"/>
    <property type="molecule type" value="Genomic_DNA"/>
</dbReference>
<reference evidence="2" key="1">
    <citation type="submission" date="2020-10" db="EMBL/GenBank/DDBJ databases">
        <title>Genome Sequence of ESBL Producing Zambian Clinical Strains.</title>
        <authorList>
            <person name="Shawa M."/>
            <person name="Furuta Y."/>
            <person name="Simbotwe M."/>
            <person name="Mulenga E."/>
            <person name="Mubanga M."/>
            <person name="Mulenga G."/>
            <person name="Kaile C."/>
            <person name="Zorigt T."/>
            <person name="Hang'ombe B."/>
            <person name="Higashi H."/>
        </authorList>
    </citation>
    <scope>NUCLEOTIDE SEQUENCE</scope>
    <source>
        <strain evidence="2">Zam_UTH_09</strain>
    </source>
</reference>
<comment type="caution">
    <text evidence="2">The sequence shown here is derived from an EMBL/GenBank/DDBJ whole genome shotgun (WGS) entry which is preliminary data.</text>
</comment>
<evidence type="ECO:0000256" key="1">
    <source>
        <dbReference type="SAM" id="MobiDB-lite"/>
    </source>
</evidence>
<name>A0A919HWY4_KLEPN</name>
<feature type="region of interest" description="Disordered" evidence="1">
    <location>
        <begin position="1"/>
        <end position="54"/>
    </location>
</feature>
<organism evidence="2 3">
    <name type="scientific">Klebsiella pneumoniae</name>
    <dbReference type="NCBI Taxonomy" id="573"/>
    <lineage>
        <taxon>Bacteria</taxon>
        <taxon>Pseudomonadati</taxon>
        <taxon>Pseudomonadota</taxon>
        <taxon>Gammaproteobacteria</taxon>
        <taxon>Enterobacterales</taxon>
        <taxon>Enterobacteriaceae</taxon>
        <taxon>Klebsiella/Raoultella group</taxon>
        <taxon>Klebsiella</taxon>
        <taxon>Klebsiella pneumoniae complex</taxon>
    </lineage>
</organism>
<protein>
    <submittedName>
        <fullName evidence="2">Uncharacterized protein</fullName>
    </submittedName>
</protein>